<organism evidence="1">
    <name type="scientific">Spodoptera frugiperda</name>
    <name type="common">Fall armyworm</name>
    <dbReference type="NCBI Taxonomy" id="7108"/>
    <lineage>
        <taxon>Eukaryota</taxon>
        <taxon>Metazoa</taxon>
        <taxon>Ecdysozoa</taxon>
        <taxon>Arthropoda</taxon>
        <taxon>Hexapoda</taxon>
        <taxon>Insecta</taxon>
        <taxon>Pterygota</taxon>
        <taxon>Neoptera</taxon>
        <taxon>Endopterygota</taxon>
        <taxon>Lepidoptera</taxon>
        <taxon>Glossata</taxon>
        <taxon>Ditrysia</taxon>
        <taxon>Noctuoidea</taxon>
        <taxon>Noctuidae</taxon>
        <taxon>Amphipyrinae</taxon>
        <taxon>Spodoptera</taxon>
    </lineage>
</organism>
<evidence type="ECO:0000313" key="1">
    <source>
        <dbReference type="EMBL" id="SOQ48281.1"/>
    </source>
</evidence>
<sequence>MVSNAFVKTLVFRVSIGSGDCLPSNTKGPTPYCDSIKMDLEVLASELVAPPDWLLNQADTSGVVYHFVIGPPVT</sequence>
<dbReference type="EMBL" id="ODYU01006436">
    <property type="protein sequence ID" value="SOQ48281.1"/>
    <property type="molecule type" value="Genomic_DNA"/>
</dbReference>
<protein>
    <submittedName>
        <fullName evidence="1">SFRICE_018879</fullName>
    </submittedName>
</protein>
<dbReference type="AlphaFoldDB" id="A0A2H1W5B9"/>
<proteinExistence type="predicted"/>
<name>A0A2H1W5B9_SPOFR</name>
<reference evidence="1" key="1">
    <citation type="submission" date="2016-07" db="EMBL/GenBank/DDBJ databases">
        <authorList>
            <person name="Bretaudeau A."/>
        </authorList>
    </citation>
    <scope>NUCLEOTIDE SEQUENCE</scope>
    <source>
        <strain evidence="1">Rice</strain>
        <tissue evidence="1">Whole body</tissue>
    </source>
</reference>
<gene>
    <name evidence="1" type="ORF">SFRICE_018879</name>
</gene>
<accession>A0A2H1W5B9</accession>